<evidence type="ECO:0000313" key="3">
    <source>
        <dbReference type="EMBL" id="QPH40694.1"/>
    </source>
</evidence>
<name>A0A7S9L1D6_9SPHI</name>
<evidence type="ECO:0000259" key="2">
    <source>
        <dbReference type="Pfam" id="PF13478"/>
    </source>
</evidence>
<feature type="domain" description="XdhC- CoxI" evidence="1">
    <location>
        <begin position="16"/>
        <end position="81"/>
    </location>
</feature>
<proteinExistence type="predicted"/>
<dbReference type="InterPro" id="IPR052698">
    <property type="entry name" value="MoCofactor_Util/Proc"/>
</dbReference>
<dbReference type="Pfam" id="PF02625">
    <property type="entry name" value="XdhC_CoxI"/>
    <property type="match status" value="1"/>
</dbReference>
<accession>A0A7S9L1D6</accession>
<dbReference type="RefSeq" id="WP_196100148.1">
    <property type="nucleotide sequence ID" value="NZ_CP064939.1"/>
</dbReference>
<reference evidence="3 4" key="1">
    <citation type="submission" date="2020-11" db="EMBL/GenBank/DDBJ databases">
        <title>Pedobacter endophytica, an endophytic bacteria isolated form Carex pumila.</title>
        <authorList>
            <person name="Peng Y."/>
            <person name="Jiang L."/>
            <person name="Lee J."/>
        </authorList>
    </citation>
    <scope>NUCLEOTIDE SEQUENCE [LARGE SCALE GENOMIC DNA]</scope>
    <source>
        <strain evidence="3 4">JBR3-12</strain>
    </source>
</reference>
<evidence type="ECO:0000259" key="1">
    <source>
        <dbReference type="Pfam" id="PF02625"/>
    </source>
</evidence>
<dbReference type="InterPro" id="IPR027051">
    <property type="entry name" value="XdhC_Rossmann_dom"/>
</dbReference>
<dbReference type="Proteomes" id="UP000594759">
    <property type="component" value="Chromosome"/>
</dbReference>
<dbReference type="PANTHER" id="PTHR30388:SF6">
    <property type="entry name" value="XANTHINE DEHYDROGENASE SUBUNIT A-RELATED"/>
    <property type="match status" value="1"/>
</dbReference>
<dbReference type="Gene3D" id="3.40.50.720">
    <property type="entry name" value="NAD(P)-binding Rossmann-like Domain"/>
    <property type="match status" value="1"/>
</dbReference>
<evidence type="ECO:0000313" key="4">
    <source>
        <dbReference type="Proteomes" id="UP000594759"/>
    </source>
</evidence>
<dbReference type="KEGG" id="pex:IZT61_05340"/>
<gene>
    <name evidence="3" type="ORF">IZT61_05340</name>
</gene>
<keyword evidence="4" id="KW-1185">Reference proteome</keyword>
<dbReference type="AlphaFoldDB" id="A0A7S9L1D6"/>
<dbReference type="EMBL" id="CP064939">
    <property type="protein sequence ID" value="QPH40694.1"/>
    <property type="molecule type" value="Genomic_DNA"/>
</dbReference>
<dbReference type="InterPro" id="IPR003777">
    <property type="entry name" value="XdhC_CoxI"/>
</dbReference>
<sequence length="366" mass="40177">MKEIRDILIRYEAASKAGKKSALATVVKVEGSSYRRAGARMLVTEDGQLTGAISGGCLEGDALRKALTAILQQENKLITYDTTDEDDAKFGIQLGCNGIVHILFEPVSPEMELNPIKLLELLQQKRENAVLVTLFSHSNKNQLGTTLLYRKDETYAKSASGFDKLIQGDIVAAFENEMSAFKPYENETEAFIEFIPPPLSLIVAGAGNDAQPLVNIASILGWEITVVDGRPTHANSLRFPNAHRIIMQKAENVLPHLSIDNRTACVLMTHNYNYDSTLLNDLLKTNIRYIGALGPKKKLNKMLDELNKGTSEAFKNLYGPVGLDIGAETAEEIAVSIAAEIKMVFTGGTAQSLRKKKQPIHLHVVE</sequence>
<dbReference type="Pfam" id="PF13478">
    <property type="entry name" value="XdhC_C"/>
    <property type="match status" value="1"/>
</dbReference>
<protein>
    <submittedName>
        <fullName evidence="3">XdhC family protein</fullName>
    </submittedName>
</protein>
<feature type="domain" description="XdhC Rossmann" evidence="2">
    <location>
        <begin position="201"/>
        <end position="341"/>
    </location>
</feature>
<organism evidence="3 4">
    <name type="scientific">Pedobacter endophyticus</name>
    <dbReference type="NCBI Taxonomy" id="2789740"/>
    <lineage>
        <taxon>Bacteria</taxon>
        <taxon>Pseudomonadati</taxon>
        <taxon>Bacteroidota</taxon>
        <taxon>Sphingobacteriia</taxon>
        <taxon>Sphingobacteriales</taxon>
        <taxon>Sphingobacteriaceae</taxon>
        <taxon>Pedobacter</taxon>
    </lineage>
</organism>
<dbReference type="PANTHER" id="PTHR30388">
    <property type="entry name" value="ALDEHYDE OXIDOREDUCTASE MOLYBDENUM COFACTOR ASSEMBLY PROTEIN"/>
    <property type="match status" value="1"/>
</dbReference>